<organism evidence="2 3">
    <name type="scientific">Saccharobesus litoralis</name>
    <dbReference type="NCBI Taxonomy" id="2172099"/>
    <lineage>
        <taxon>Bacteria</taxon>
        <taxon>Pseudomonadati</taxon>
        <taxon>Pseudomonadota</taxon>
        <taxon>Gammaproteobacteria</taxon>
        <taxon>Alteromonadales</taxon>
        <taxon>Alteromonadaceae</taxon>
        <taxon>Saccharobesus</taxon>
    </lineage>
</organism>
<proteinExistence type="predicted"/>
<dbReference type="InterPro" id="IPR048958">
    <property type="entry name" value="Polysacc_lyase_14"/>
</dbReference>
<dbReference type="Pfam" id="PF21294">
    <property type="entry name" value="Polysacc_lyase_14"/>
    <property type="match status" value="1"/>
</dbReference>
<protein>
    <recommendedName>
        <fullName evidence="1">Polysaccharide lyase 14 domain-containing protein</fullName>
    </recommendedName>
</protein>
<gene>
    <name evidence="2" type="ORF">C2869_03010</name>
</gene>
<keyword evidence="3" id="KW-1185">Reference proteome</keyword>
<dbReference type="Proteomes" id="UP000244441">
    <property type="component" value="Chromosome"/>
</dbReference>
<sequence>MVSANVNAASTLYSESFNSGNAGDWTHANVKFRDGANNIRIKYPLYKNFSTGRVGSHPMMVGQIPIAENAIDATFKYRIKLEDNYDTNMGGKFFGVGPEEPVTGCKDITTYGWSARIGIRDKHPQLYIYRQGKPDGQCGEIIKAEQVTLEKNRWYDLAIYVKVNSSSSTSDAEARLFVDGVEVAKKTGFKFFGGSNSNVPPQAKIQKIIRTSFLGSMPSIANGEVKTGEVSALYDNFLVVRGKKP</sequence>
<name>A0A2S0VMM7_9ALTE</name>
<dbReference type="AlphaFoldDB" id="A0A2S0VMM7"/>
<reference evidence="2 3" key="1">
    <citation type="submission" date="2018-01" db="EMBL/GenBank/DDBJ databases">
        <title>Genome sequence of a Cantenovulum-like bacteria.</title>
        <authorList>
            <person name="Tan W.R."/>
            <person name="Lau N.-S."/>
            <person name="Go F."/>
            <person name="Amirul A.-A.A."/>
        </authorList>
    </citation>
    <scope>NUCLEOTIDE SEQUENCE [LARGE SCALE GENOMIC DNA]</scope>
    <source>
        <strain evidence="2 3">CCB-QB4</strain>
    </source>
</reference>
<evidence type="ECO:0000259" key="1">
    <source>
        <dbReference type="Pfam" id="PF21294"/>
    </source>
</evidence>
<dbReference type="EMBL" id="CP026604">
    <property type="protein sequence ID" value="AWB65467.1"/>
    <property type="molecule type" value="Genomic_DNA"/>
</dbReference>
<accession>A0A2S0VMM7</accession>
<feature type="domain" description="Polysaccharide lyase 14" evidence="1">
    <location>
        <begin position="55"/>
        <end position="193"/>
    </location>
</feature>
<evidence type="ECO:0000313" key="3">
    <source>
        <dbReference type="Proteomes" id="UP000244441"/>
    </source>
</evidence>
<dbReference type="KEGG" id="cate:C2869_03010"/>
<dbReference type="Gene3D" id="2.60.120.200">
    <property type="match status" value="1"/>
</dbReference>
<evidence type="ECO:0000313" key="2">
    <source>
        <dbReference type="EMBL" id="AWB65467.1"/>
    </source>
</evidence>